<dbReference type="EMBL" id="LR900299">
    <property type="protein sequence ID" value="CAD7245115.1"/>
    <property type="molecule type" value="Genomic_DNA"/>
</dbReference>
<keyword evidence="6" id="KW-0869">Chloride channel</keyword>
<keyword evidence="3 6" id="KW-1133">Transmembrane helix</keyword>
<keyword evidence="2 6" id="KW-0812">Transmembrane</keyword>
<protein>
    <recommendedName>
        <fullName evidence="6">Bestrophin homolog</fullName>
    </recommendedName>
</protein>
<proteinExistence type="inferred from homology"/>
<sequence length="413" mass="47448">MTPYNYSSKVATGSRVGGIFTLIFRWKGSVYKLLGVDMMIWVLLYSLLSCIYRFVLLPDQRMMFEKVVLYCRDFSNHIPLTFILGFYVTTVLNRWWGLWNALPWPDDLILYLTSYLSGQVKYYSLKSPLLLGQAIDAQNFPNAGLMEEGERLMMQAMVGKNMRSMFWVPHMWAASILQKAREEQRIGSDMGLRSILDTLSAFRRACAVCQHVDYIQVPLVYSQVVTIACYSFYSAALLGSQFIDPDTEKALDIYVPIITLFQLVLYVGWLKVAESLINPYGEDDDDFQLNWLIDRHINVSHVMGDGLNREFKGYTWEEMFPWLFNKSLAPKQRLLAFAHKMDKDISSKGQSGEDEGRLPNDPAVLQATTLMQIMRGHLEPPPPPPLILQTNTSIPELDPDDKDILFESNWSRL</sequence>
<dbReference type="Pfam" id="PF01062">
    <property type="entry name" value="Bestrophin"/>
    <property type="match status" value="2"/>
</dbReference>
<dbReference type="InterPro" id="IPR021134">
    <property type="entry name" value="Bestrophin-like"/>
</dbReference>
<keyword evidence="8" id="KW-1185">Reference proteome</keyword>
<comment type="function">
    <text evidence="6">Forms chloride channels.</text>
</comment>
<keyword evidence="6" id="KW-1003">Cell membrane</keyword>
<evidence type="ECO:0000256" key="3">
    <source>
        <dbReference type="ARBA" id="ARBA00022989"/>
    </source>
</evidence>
<keyword evidence="6" id="KW-0407">Ion channel</keyword>
<comment type="subcellular location">
    <subcellularLocation>
        <location evidence="6">Cell membrane</location>
        <topology evidence="6">Multi-pass membrane protein</topology>
    </subcellularLocation>
    <subcellularLocation>
        <location evidence="1">Membrane</location>
    </subcellularLocation>
</comment>
<keyword evidence="6" id="KW-0813">Transport</keyword>
<comment type="similarity">
    <text evidence="5 6">Belongs to the anion channel-forming bestrophin (TC 1.A.46) family. Calcium-sensitive chloride channel subfamily.</text>
</comment>
<dbReference type="Proteomes" id="UP000677054">
    <property type="component" value="Unassembled WGS sequence"/>
</dbReference>
<organism evidence="7">
    <name type="scientific">Darwinula stevensoni</name>
    <dbReference type="NCBI Taxonomy" id="69355"/>
    <lineage>
        <taxon>Eukaryota</taxon>
        <taxon>Metazoa</taxon>
        <taxon>Ecdysozoa</taxon>
        <taxon>Arthropoda</taxon>
        <taxon>Crustacea</taxon>
        <taxon>Oligostraca</taxon>
        <taxon>Ostracoda</taxon>
        <taxon>Podocopa</taxon>
        <taxon>Podocopida</taxon>
        <taxon>Darwinulocopina</taxon>
        <taxon>Darwinuloidea</taxon>
        <taxon>Darwinulidae</taxon>
        <taxon>Darwinula</taxon>
    </lineage>
</organism>
<evidence type="ECO:0000256" key="2">
    <source>
        <dbReference type="ARBA" id="ARBA00022692"/>
    </source>
</evidence>
<feature type="transmembrane region" description="Helical" evidence="6">
    <location>
        <begin position="77"/>
        <end position="96"/>
    </location>
</feature>
<dbReference type="AlphaFoldDB" id="A0A7R8XDB2"/>
<name>A0A7R8XDB2_9CRUS</name>
<dbReference type="InterPro" id="IPR000615">
    <property type="entry name" value="Bestrophin"/>
</dbReference>
<dbReference type="GO" id="GO:0005254">
    <property type="term" value="F:chloride channel activity"/>
    <property type="evidence" value="ECO:0007669"/>
    <property type="project" value="UniProtKB-KW"/>
</dbReference>
<evidence type="ECO:0000256" key="1">
    <source>
        <dbReference type="ARBA" id="ARBA00004370"/>
    </source>
</evidence>
<dbReference type="EMBL" id="CAJPEV010000782">
    <property type="protein sequence ID" value="CAG0888507.1"/>
    <property type="molecule type" value="Genomic_DNA"/>
</dbReference>
<evidence type="ECO:0000256" key="4">
    <source>
        <dbReference type="ARBA" id="ARBA00023136"/>
    </source>
</evidence>
<dbReference type="PANTHER" id="PTHR10736">
    <property type="entry name" value="BESTROPHIN"/>
    <property type="match status" value="1"/>
</dbReference>
<dbReference type="GO" id="GO:0005886">
    <property type="term" value="C:plasma membrane"/>
    <property type="evidence" value="ECO:0007669"/>
    <property type="project" value="UniProtKB-SubCell"/>
</dbReference>
<feature type="transmembrane region" description="Helical" evidence="6">
    <location>
        <begin position="38"/>
        <end position="56"/>
    </location>
</feature>
<evidence type="ECO:0000313" key="7">
    <source>
        <dbReference type="EMBL" id="CAD7245115.1"/>
    </source>
</evidence>
<dbReference type="PANTHER" id="PTHR10736:SF11">
    <property type="entry name" value="BESTROPHIN 2"/>
    <property type="match status" value="1"/>
</dbReference>
<keyword evidence="4 6" id="KW-0472">Membrane</keyword>
<evidence type="ECO:0000313" key="8">
    <source>
        <dbReference type="Proteomes" id="UP000677054"/>
    </source>
</evidence>
<keyword evidence="6" id="KW-0868">Chloride</keyword>
<accession>A0A7R8XDB2</accession>
<evidence type="ECO:0000256" key="6">
    <source>
        <dbReference type="RuleBase" id="RU363126"/>
    </source>
</evidence>
<gene>
    <name evidence="7" type="ORF">DSTB1V02_LOCUS4991</name>
</gene>
<dbReference type="OrthoDB" id="201595at2759"/>
<evidence type="ECO:0000256" key="5">
    <source>
        <dbReference type="ARBA" id="ARBA00034769"/>
    </source>
</evidence>
<reference evidence="7" key="1">
    <citation type="submission" date="2020-11" db="EMBL/GenBank/DDBJ databases">
        <authorList>
            <person name="Tran Van P."/>
        </authorList>
    </citation>
    <scope>NUCLEOTIDE SEQUENCE</scope>
</reference>
<keyword evidence="6" id="KW-0406">Ion transport</keyword>
<dbReference type="GO" id="GO:0034707">
    <property type="term" value="C:chloride channel complex"/>
    <property type="evidence" value="ECO:0007669"/>
    <property type="project" value="UniProtKB-KW"/>
</dbReference>